<organism evidence="1 2">
    <name type="scientific">Trachymyrmex septentrionalis</name>
    <dbReference type="NCBI Taxonomy" id="34720"/>
    <lineage>
        <taxon>Eukaryota</taxon>
        <taxon>Metazoa</taxon>
        <taxon>Ecdysozoa</taxon>
        <taxon>Arthropoda</taxon>
        <taxon>Hexapoda</taxon>
        <taxon>Insecta</taxon>
        <taxon>Pterygota</taxon>
        <taxon>Neoptera</taxon>
        <taxon>Endopterygota</taxon>
        <taxon>Hymenoptera</taxon>
        <taxon>Apocrita</taxon>
        <taxon>Aculeata</taxon>
        <taxon>Formicoidea</taxon>
        <taxon>Formicidae</taxon>
        <taxon>Myrmicinae</taxon>
        <taxon>Trachymyrmex</taxon>
    </lineage>
</organism>
<sequence length="151" mass="17883">MTTTTATMMTITMTTRCGRDELIFRDRARRGIILAADGRSLPWVRCRRREENRRRDESTSERETPYYVRITRRFCRNCPRSALILALARRLCISVIRPRLALILLILCLCRATEGIWRTLGQTVHKCTHVYARHTRIRIHTHTHTHTLRRT</sequence>
<reference evidence="1 2" key="1">
    <citation type="submission" date="2016-03" db="EMBL/GenBank/DDBJ databases">
        <title>Trachymyrmex septentrionalis WGS genome.</title>
        <authorList>
            <person name="Nygaard S."/>
            <person name="Hu H."/>
            <person name="Boomsma J."/>
            <person name="Zhang G."/>
        </authorList>
    </citation>
    <scope>NUCLEOTIDE SEQUENCE [LARGE SCALE GENOMIC DNA]</scope>
    <source>
        <strain evidence="1">Tsep2-gDNA-1</strain>
        <tissue evidence="1">Whole body</tissue>
    </source>
</reference>
<dbReference type="EMBL" id="KQ981993">
    <property type="protein sequence ID" value="KYN30975.1"/>
    <property type="molecule type" value="Genomic_DNA"/>
</dbReference>
<dbReference type="AlphaFoldDB" id="A0A195ERU3"/>
<proteinExistence type="predicted"/>
<keyword evidence="2" id="KW-1185">Reference proteome</keyword>
<evidence type="ECO:0000313" key="1">
    <source>
        <dbReference type="EMBL" id="KYN30975.1"/>
    </source>
</evidence>
<name>A0A195ERU3_9HYME</name>
<dbReference type="Proteomes" id="UP000078541">
    <property type="component" value="Unassembled WGS sequence"/>
</dbReference>
<protein>
    <submittedName>
        <fullName evidence="1">Uncharacterized protein</fullName>
    </submittedName>
</protein>
<evidence type="ECO:0000313" key="2">
    <source>
        <dbReference type="Proteomes" id="UP000078541"/>
    </source>
</evidence>
<accession>A0A195ERU3</accession>
<gene>
    <name evidence="1" type="ORF">ALC56_14787</name>
</gene>